<dbReference type="NCBIfam" id="NF000942">
    <property type="entry name" value="PRK00094.1-4"/>
    <property type="match status" value="1"/>
</dbReference>
<feature type="binding site" evidence="7">
    <location>
        <position position="101"/>
    </location>
    <ligand>
        <name>NADPH</name>
        <dbReference type="ChEBI" id="CHEBI:57783"/>
    </ligand>
</feature>
<feature type="binding site" evidence="7">
    <location>
        <position position="133"/>
    </location>
    <ligand>
        <name>NADPH</name>
        <dbReference type="ChEBI" id="CHEBI:57783"/>
    </ligand>
</feature>
<dbReference type="EMBL" id="JAKGBZ010000003">
    <property type="protein sequence ID" value="MCF3945566.1"/>
    <property type="molecule type" value="Genomic_DNA"/>
</dbReference>
<feature type="binding site" evidence="7">
    <location>
        <position position="15"/>
    </location>
    <ligand>
        <name>NADPH</name>
        <dbReference type="ChEBI" id="CHEBI:57783"/>
    </ligand>
</feature>
<comment type="caution">
    <text evidence="11">The sequence shown here is derived from an EMBL/GenBank/DDBJ whole genome shotgun (WGS) entry which is preliminary data.</text>
</comment>
<keyword evidence="6 7" id="KW-1208">Phospholipid metabolism</keyword>
<dbReference type="Proteomes" id="UP001521209">
    <property type="component" value="Unassembled WGS sequence"/>
</dbReference>
<accession>A0ABS9DV35</accession>
<keyword evidence="8" id="KW-0812">Transmembrane</keyword>
<dbReference type="EC" id="1.1.1.94" evidence="7"/>
<organism evidence="11 12">
    <name type="scientific">Acidiphilium iwatense</name>
    <dbReference type="NCBI Taxonomy" id="768198"/>
    <lineage>
        <taxon>Bacteria</taxon>
        <taxon>Pseudomonadati</taxon>
        <taxon>Pseudomonadota</taxon>
        <taxon>Alphaproteobacteria</taxon>
        <taxon>Acetobacterales</taxon>
        <taxon>Acidocellaceae</taxon>
        <taxon>Acidiphilium</taxon>
    </lineage>
</organism>
<evidence type="ECO:0000256" key="6">
    <source>
        <dbReference type="ARBA" id="ARBA00023264"/>
    </source>
</evidence>
<evidence type="ECO:0000256" key="2">
    <source>
        <dbReference type="ARBA" id="ARBA00022516"/>
    </source>
</evidence>
<feature type="binding site" evidence="7">
    <location>
        <position position="248"/>
    </location>
    <ligand>
        <name>NADPH</name>
        <dbReference type="ChEBI" id="CHEBI:57783"/>
    </ligand>
</feature>
<dbReference type="SUPFAM" id="SSF51735">
    <property type="entry name" value="NAD(P)-binding Rossmann-fold domains"/>
    <property type="match status" value="1"/>
</dbReference>
<evidence type="ECO:0000256" key="8">
    <source>
        <dbReference type="SAM" id="Phobius"/>
    </source>
</evidence>
<dbReference type="InterPro" id="IPR006168">
    <property type="entry name" value="G3P_DH_NAD-dep"/>
</dbReference>
<comment type="caution">
    <text evidence="7">Lacks conserved residue(s) required for the propagation of feature annotation.</text>
</comment>
<proteinExistence type="inferred from homology"/>
<evidence type="ECO:0000256" key="4">
    <source>
        <dbReference type="ARBA" id="ARBA00023098"/>
    </source>
</evidence>
<dbReference type="PANTHER" id="PTHR11728:SF1">
    <property type="entry name" value="GLYCEROL-3-PHOSPHATE DEHYDROGENASE [NAD(+)] 2, CHLOROPLASTIC"/>
    <property type="match status" value="1"/>
</dbReference>
<evidence type="ECO:0000259" key="9">
    <source>
        <dbReference type="Pfam" id="PF01210"/>
    </source>
</evidence>
<comment type="function">
    <text evidence="7">Catalyzes the reduction of the glycolytic intermediate dihydroxyacetone phosphate (DHAP) to sn-glycerol 3-phosphate (G3P), the key precursor for phospholipid synthesis.</text>
</comment>
<dbReference type="SUPFAM" id="SSF48179">
    <property type="entry name" value="6-phosphogluconate dehydrogenase C-terminal domain-like"/>
    <property type="match status" value="1"/>
</dbReference>
<feature type="binding site" evidence="7">
    <location>
        <position position="184"/>
    </location>
    <ligand>
        <name>sn-glycerol 3-phosphate</name>
        <dbReference type="ChEBI" id="CHEBI:57597"/>
    </ligand>
</feature>
<dbReference type="InterPro" id="IPR006109">
    <property type="entry name" value="G3P_DH_NAD-dep_C"/>
</dbReference>
<feature type="binding site" evidence="7">
    <location>
        <position position="248"/>
    </location>
    <ligand>
        <name>sn-glycerol 3-phosphate</name>
        <dbReference type="ChEBI" id="CHEBI:57597"/>
    </ligand>
</feature>
<dbReference type="PIRSF" id="PIRSF000114">
    <property type="entry name" value="Glycerol-3-P_dh"/>
    <property type="match status" value="1"/>
</dbReference>
<keyword evidence="12" id="KW-1185">Reference proteome</keyword>
<feature type="binding site" evidence="7">
    <location>
        <position position="129"/>
    </location>
    <ligand>
        <name>sn-glycerol 3-phosphate</name>
        <dbReference type="ChEBI" id="CHEBI:57597"/>
    </ligand>
</feature>
<dbReference type="Pfam" id="PF07479">
    <property type="entry name" value="NAD_Gly3P_dh_C"/>
    <property type="match status" value="1"/>
</dbReference>
<feature type="binding site" evidence="7">
    <location>
        <position position="247"/>
    </location>
    <ligand>
        <name>sn-glycerol 3-phosphate</name>
        <dbReference type="ChEBI" id="CHEBI:57597"/>
    </ligand>
</feature>
<comment type="subcellular location">
    <subcellularLocation>
        <location evidence="7">Cytoplasm</location>
    </subcellularLocation>
</comment>
<dbReference type="InterPro" id="IPR011128">
    <property type="entry name" value="G3P_DH_NAD-dep_N"/>
</dbReference>
<keyword evidence="2 7" id="KW-0444">Lipid biosynthesis</keyword>
<feature type="domain" description="Glycerol-3-phosphate dehydrogenase NAD-dependent C-terminal" evidence="10">
    <location>
        <begin position="173"/>
        <end position="308"/>
    </location>
</feature>
<feature type="binding site" evidence="7">
    <location>
        <position position="35"/>
    </location>
    <ligand>
        <name>NADPH</name>
        <dbReference type="ChEBI" id="CHEBI:57783"/>
    </ligand>
</feature>
<dbReference type="HAMAP" id="MF_00394">
    <property type="entry name" value="NAD_Glyc3P_dehydrog"/>
    <property type="match status" value="1"/>
</dbReference>
<feature type="binding site" evidence="7">
    <location>
        <position position="269"/>
    </location>
    <ligand>
        <name>NADPH</name>
        <dbReference type="ChEBI" id="CHEBI:57783"/>
    </ligand>
</feature>
<keyword evidence="8" id="KW-1133">Transmembrane helix</keyword>
<evidence type="ECO:0000256" key="3">
    <source>
        <dbReference type="ARBA" id="ARBA00023002"/>
    </source>
</evidence>
<feature type="transmembrane region" description="Helical" evidence="8">
    <location>
        <begin position="7"/>
        <end position="26"/>
    </location>
</feature>
<dbReference type="InterPro" id="IPR008927">
    <property type="entry name" value="6-PGluconate_DH-like_C_sf"/>
</dbReference>
<comment type="similarity">
    <text evidence="1 7">Belongs to the NAD-dependent glycerol-3-phosphate dehydrogenase family.</text>
</comment>
<feature type="binding site" evidence="7">
    <location>
        <position position="237"/>
    </location>
    <ligand>
        <name>sn-glycerol 3-phosphate</name>
        <dbReference type="ChEBI" id="CHEBI:57597"/>
    </ligand>
</feature>
<comment type="pathway">
    <text evidence="7">Membrane lipid metabolism; glycerophospholipid metabolism.</text>
</comment>
<dbReference type="PANTHER" id="PTHR11728">
    <property type="entry name" value="GLYCEROL-3-PHOSPHATE DEHYDROGENASE"/>
    <property type="match status" value="1"/>
</dbReference>
<keyword evidence="7" id="KW-0520">NAD</keyword>
<keyword evidence="7" id="KW-0547">Nucleotide-binding</keyword>
<keyword evidence="4 7" id="KW-0443">Lipid metabolism</keyword>
<reference evidence="11 12" key="1">
    <citation type="submission" date="2022-01" db="EMBL/GenBank/DDBJ databases">
        <authorList>
            <person name="Won M."/>
            <person name="Kim S.-J."/>
            <person name="Kwon S.-W."/>
        </authorList>
    </citation>
    <scope>NUCLEOTIDE SEQUENCE [LARGE SCALE GENOMIC DNA]</scope>
    <source>
        <strain evidence="11 12">KCTC 23505</strain>
    </source>
</reference>
<feature type="binding site" evidence="7">
    <location>
        <position position="101"/>
    </location>
    <ligand>
        <name>sn-glycerol 3-phosphate</name>
        <dbReference type="ChEBI" id="CHEBI:57597"/>
    </ligand>
</feature>
<comment type="catalytic activity">
    <reaction evidence="7">
        <text>sn-glycerol 3-phosphate + NADP(+) = dihydroxyacetone phosphate + NADPH + H(+)</text>
        <dbReference type="Rhea" id="RHEA:11096"/>
        <dbReference type="ChEBI" id="CHEBI:15378"/>
        <dbReference type="ChEBI" id="CHEBI:57597"/>
        <dbReference type="ChEBI" id="CHEBI:57642"/>
        <dbReference type="ChEBI" id="CHEBI:57783"/>
        <dbReference type="ChEBI" id="CHEBI:58349"/>
        <dbReference type="EC" id="1.1.1.94"/>
    </reaction>
</comment>
<keyword evidence="7" id="KW-0521">NADP</keyword>
<gene>
    <name evidence="7" type="primary">gpsA</name>
    <name evidence="11" type="ORF">L2A60_02560</name>
</gene>
<feature type="binding site" evidence="7">
    <location>
        <position position="249"/>
    </location>
    <ligand>
        <name>sn-glycerol 3-phosphate</name>
        <dbReference type="ChEBI" id="CHEBI:57597"/>
    </ligand>
</feature>
<evidence type="ECO:0000313" key="12">
    <source>
        <dbReference type="Proteomes" id="UP001521209"/>
    </source>
</evidence>
<evidence type="ECO:0000256" key="1">
    <source>
        <dbReference type="ARBA" id="ARBA00011009"/>
    </source>
</evidence>
<keyword evidence="5 7" id="KW-0594">Phospholipid biosynthesis</keyword>
<dbReference type="NCBIfam" id="NF000940">
    <property type="entry name" value="PRK00094.1-2"/>
    <property type="match status" value="1"/>
</dbReference>
<keyword evidence="7" id="KW-0963">Cytoplasm</keyword>
<protein>
    <recommendedName>
        <fullName evidence="7">Glycerol-3-phosphate dehydrogenase [NAD(P)+]</fullName>
        <ecNumber evidence="7">1.1.1.94</ecNumber>
    </recommendedName>
    <alternativeName>
        <fullName evidence="7">NAD(P)(+)-dependent glycerol-3-phosphate dehydrogenase</fullName>
    </alternativeName>
    <alternativeName>
        <fullName evidence="7">NAD(P)H-dependent dihydroxyacetone-phosphate reductase</fullName>
    </alternativeName>
</protein>
<evidence type="ECO:0000256" key="5">
    <source>
        <dbReference type="ARBA" id="ARBA00023209"/>
    </source>
</evidence>
<name>A0ABS9DV35_9PROT</name>
<feature type="active site" description="Proton acceptor" evidence="7">
    <location>
        <position position="184"/>
    </location>
</feature>
<keyword evidence="3 7" id="KW-0560">Oxidoreductase</keyword>
<dbReference type="Gene3D" id="1.10.1040.10">
    <property type="entry name" value="N-(1-d-carboxylethyl)-l-norvaline Dehydrogenase, domain 2"/>
    <property type="match status" value="1"/>
</dbReference>
<evidence type="ECO:0000259" key="10">
    <source>
        <dbReference type="Pfam" id="PF07479"/>
    </source>
</evidence>
<evidence type="ECO:0000256" key="7">
    <source>
        <dbReference type="HAMAP-Rule" id="MF_00394"/>
    </source>
</evidence>
<comment type="catalytic activity">
    <reaction evidence="7">
        <text>sn-glycerol 3-phosphate + NAD(+) = dihydroxyacetone phosphate + NADH + H(+)</text>
        <dbReference type="Rhea" id="RHEA:11092"/>
        <dbReference type="ChEBI" id="CHEBI:15378"/>
        <dbReference type="ChEBI" id="CHEBI:57540"/>
        <dbReference type="ChEBI" id="CHEBI:57597"/>
        <dbReference type="ChEBI" id="CHEBI:57642"/>
        <dbReference type="ChEBI" id="CHEBI:57945"/>
        <dbReference type="EC" id="1.1.1.94"/>
    </reaction>
</comment>
<dbReference type="Pfam" id="PF01210">
    <property type="entry name" value="NAD_Gly3P_dh_N"/>
    <property type="match status" value="1"/>
</dbReference>
<keyword evidence="8" id="KW-0472">Membrane</keyword>
<feature type="binding site" evidence="7">
    <location>
        <position position="271"/>
    </location>
    <ligand>
        <name>NADPH</name>
        <dbReference type="ChEBI" id="CHEBI:57783"/>
    </ligand>
</feature>
<dbReference type="InterPro" id="IPR036291">
    <property type="entry name" value="NAD(P)-bd_dom_sf"/>
</dbReference>
<dbReference type="RefSeq" id="WP_235702805.1">
    <property type="nucleotide sequence ID" value="NZ_JAKGBZ010000003.1"/>
</dbReference>
<dbReference type="InterPro" id="IPR013328">
    <property type="entry name" value="6PGD_dom2"/>
</dbReference>
<dbReference type="Gene3D" id="3.40.50.720">
    <property type="entry name" value="NAD(P)-binding Rossmann-like Domain"/>
    <property type="match status" value="1"/>
</dbReference>
<evidence type="ECO:0000313" key="11">
    <source>
        <dbReference type="EMBL" id="MCF3945566.1"/>
    </source>
</evidence>
<sequence length="323" mass="32812">MSDRPDIAVIGTGAWGTALAVLYAGLGRRTVLVARDAARAEFLLRTRTNPRLPGVLLPESLMIGDVPPDAAITLLCPPFQHLRETLARLPQGDTPLVLCSKGVERKTGRLGPEITAESAPHRASALLTGPNFAHEIAAGLPAASVLATEDAALRRTLIEALATPKIRLYGSADIIGAALGGAAKNVIAIAAGTVIGAGLGENARAALITRGLAEIARLAMAIGGAAETVAGLAGLGDLILTATGGASRNYRAGLALGRGALEADPDAGVIEGIATAPALLARARDTGCDMPVTGAVCDLLSGRATLADSMARLLRRDLKDETG</sequence>
<feature type="domain" description="Glycerol-3-phosphate dehydrogenase NAD-dependent N-terminal" evidence="9">
    <location>
        <begin position="7"/>
        <end position="152"/>
    </location>
</feature>